<dbReference type="InterPro" id="IPR002656">
    <property type="entry name" value="Acyl_transf_3_dom"/>
</dbReference>
<keyword evidence="3" id="KW-0378">Hydrolase</keyword>
<dbReference type="GO" id="GO:0016747">
    <property type="term" value="F:acyltransferase activity, transferring groups other than amino-acyl groups"/>
    <property type="evidence" value="ECO:0007669"/>
    <property type="project" value="InterPro"/>
</dbReference>
<dbReference type="Proteomes" id="UP000242515">
    <property type="component" value="Unassembled WGS sequence"/>
</dbReference>
<keyword evidence="3" id="KW-0012">Acyltransferase</keyword>
<feature type="transmembrane region" description="Helical" evidence="1">
    <location>
        <begin position="310"/>
        <end position="332"/>
    </location>
</feature>
<keyword evidence="1" id="KW-1133">Transmembrane helix</keyword>
<dbReference type="STRING" id="988801.SAMN05216522_103251"/>
<keyword evidence="1" id="KW-0812">Transmembrane</keyword>
<dbReference type="AlphaFoldDB" id="A0A1H9GKB2"/>
<keyword evidence="1" id="KW-0472">Membrane</keyword>
<dbReference type="OrthoDB" id="9767863at2"/>
<keyword evidence="3" id="KW-0808">Transferase</keyword>
<feature type="transmembrane region" description="Helical" evidence="1">
    <location>
        <begin position="245"/>
        <end position="264"/>
    </location>
</feature>
<dbReference type="EMBL" id="FOGC01000003">
    <property type="protein sequence ID" value="SEQ50541.1"/>
    <property type="molecule type" value="Genomic_DNA"/>
</dbReference>
<name>A0A1H9GKB2_9GAMM</name>
<feature type="transmembrane region" description="Helical" evidence="1">
    <location>
        <begin position="186"/>
        <end position="207"/>
    </location>
</feature>
<sequence>MKLYSIQYLRGMAAILILIAHNSFLLGGSISKIIPGALGVDIFFIISGFIIAFITSQHYEPPITFAIKRVFRIWPCLFVVWLLSTLIVYKWDNADKTVCALYFCLQNFNSPGPSFGYSPLGPPWTLTYEITFYIIFMLSMIISYRHRVSICILIILSLMTSLQMFFNESFAWSSQASLRTISFSWWGGILKILSNTIFIEFIIGMLLHEVLKKIHTFKSLPVSRVFLFIFAISSISSFVVGPQVFGVEGGMTLAVLIVTSLVISEYLSEYCNFKPLSFLGDVSYSIYLVHFPVMMFITDKHGFLFNTLPHSVLFITSIIISILLAYLLNFLIEKPSIKLARSLVGFIADRITLKKMPEC</sequence>
<feature type="domain" description="Acyltransferase 3" evidence="2">
    <location>
        <begin position="4"/>
        <end position="328"/>
    </location>
</feature>
<feature type="transmembrane region" description="Helical" evidence="1">
    <location>
        <begin position="71"/>
        <end position="89"/>
    </location>
</feature>
<accession>A0A1H9GKB2</accession>
<dbReference type="GO" id="GO:0016787">
    <property type="term" value="F:hydrolase activity"/>
    <property type="evidence" value="ECO:0007669"/>
    <property type="project" value="UniProtKB-KW"/>
</dbReference>
<feature type="transmembrane region" description="Helical" evidence="1">
    <location>
        <begin position="219"/>
        <end position="239"/>
    </location>
</feature>
<feature type="transmembrane region" description="Helical" evidence="1">
    <location>
        <begin position="148"/>
        <end position="166"/>
    </location>
</feature>
<feature type="transmembrane region" description="Helical" evidence="1">
    <location>
        <begin position="276"/>
        <end position="298"/>
    </location>
</feature>
<dbReference type="PANTHER" id="PTHR23028">
    <property type="entry name" value="ACETYLTRANSFERASE"/>
    <property type="match status" value="1"/>
</dbReference>
<organism evidence="3 4">
    <name type="scientific">Rosenbergiella nectarea</name>
    <dbReference type="NCBI Taxonomy" id="988801"/>
    <lineage>
        <taxon>Bacteria</taxon>
        <taxon>Pseudomonadati</taxon>
        <taxon>Pseudomonadota</taxon>
        <taxon>Gammaproteobacteria</taxon>
        <taxon>Enterobacterales</taxon>
        <taxon>Erwiniaceae</taxon>
        <taxon>Rosenbergiella</taxon>
    </lineage>
</organism>
<feature type="transmembrane region" description="Helical" evidence="1">
    <location>
        <begin position="42"/>
        <end position="59"/>
    </location>
</feature>
<feature type="transmembrane region" description="Helical" evidence="1">
    <location>
        <begin position="12"/>
        <end position="30"/>
    </location>
</feature>
<dbReference type="Pfam" id="PF01757">
    <property type="entry name" value="Acyl_transf_3"/>
    <property type="match status" value="1"/>
</dbReference>
<reference evidence="4" key="1">
    <citation type="submission" date="2016-10" db="EMBL/GenBank/DDBJ databases">
        <authorList>
            <person name="Varghese N."/>
            <person name="Submissions S."/>
        </authorList>
    </citation>
    <scope>NUCLEOTIDE SEQUENCE [LARGE SCALE GENOMIC DNA]</scope>
    <source>
        <strain evidence="4">8N4</strain>
    </source>
</reference>
<protein>
    <submittedName>
        <fullName evidence="3">Peptidoglycan/LPS O-acetylase OafA/YrhL, contains acyltransferase and SGNH-hydrolase domains</fullName>
    </submittedName>
</protein>
<dbReference type="RefSeq" id="WP_092674081.1">
    <property type="nucleotide sequence ID" value="NZ_FOGC01000003.1"/>
</dbReference>
<dbReference type="InterPro" id="IPR050879">
    <property type="entry name" value="Acyltransferase_3"/>
</dbReference>
<dbReference type="GO" id="GO:0016020">
    <property type="term" value="C:membrane"/>
    <property type="evidence" value="ECO:0007669"/>
    <property type="project" value="TreeGrafter"/>
</dbReference>
<evidence type="ECO:0000313" key="4">
    <source>
        <dbReference type="Proteomes" id="UP000242515"/>
    </source>
</evidence>
<evidence type="ECO:0000256" key="1">
    <source>
        <dbReference type="SAM" id="Phobius"/>
    </source>
</evidence>
<dbReference type="GO" id="GO:0000271">
    <property type="term" value="P:polysaccharide biosynthetic process"/>
    <property type="evidence" value="ECO:0007669"/>
    <property type="project" value="TreeGrafter"/>
</dbReference>
<keyword evidence="4" id="KW-1185">Reference proteome</keyword>
<proteinExistence type="predicted"/>
<evidence type="ECO:0000259" key="2">
    <source>
        <dbReference type="Pfam" id="PF01757"/>
    </source>
</evidence>
<dbReference type="PANTHER" id="PTHR23028:SF53">
    <property type="entry name" value="ACYL_TRANSF_3 DOMAIN-CONTAINING PROTEIN"/>
    <property type="match status" value="1"/>
</dbReference>
<gene>
    <name evidence="3" type="ORF">SAMN05216522_103251</name>
</gene>
<evidence type="ECO:0000313" key="3">
    <source>
        <dbReference type="EMBL" id="SEQ50541.1"/>
    </source>
</evidence>